<comment type="caution">
    <text evidence="1">The sequence shown here is derived from an EMBL/GenBank/DDBJ whole genome shotgun (WGS) entry which is preliminary data.</text>
</comment>
<dbReference type="Proteomes" id="UP001500016">
    <property type="component" value="Unassembled WGS sequence"/>
</dbReference>
<evidence type="ECO:0000313" key="1">
    <source>
        <dbReference type="EMBL" id="GAA2075623.1"/>
    </source>
</evidence>
<reference evidence="1 2" key="1">
    <citation type="journal article" date="2019" name="Int. J. Syst. Evol. Microbiol.">
        <title>The Global Catalogue of Microorganisms (GCM) 10K type strain sequencing project: providing services to taxonomists for standard genome sequencing and annotation.</title>
        <authorList>
            <consortium name="The Broad Institute Genomics Platform"/>
            <consortium name="The Broad Institute Genome Sequencing Center for Infectious Disease"/>
            <person name="Wu L."/>
            <person name="Ma J."/>
        </authorList>
    </citation>
    <scope>NUCLEOTIDE SEQUENCE [LARGE SCALE GENOMIC DNA]</scope>
    <source>
        <strain evidence="1 2">JCM 15478</strain>
    </source>
</reference>
<accession>A0ABN2VWM9</accession>
<dbReference type="Gene3D" id="2.40.50.140">
    <property type="entry name" value="Nucleic acid-binding proteins"/>
    <property type="match status" value="1"/>
</dbReference>
<keyword evidence="2" id="KW-1185">Reference proteome</keyword>
<evidence type="ECO:0008006" key="3">
    <source>
        <dbReference type="Google" id="ProtNLM"/>
    </source>
</evidence>
<evidence type="ECO:0000313" key="2">
    <source>
        <dbReference type="Proteomes" id="UP001500016"/>
    </source>
</evidence>
<name>A0ABN2VWM9_9ACTN</name>
<organism evidence="1 2">
    <name type="scientific">Streptomyces albiaxialis</name>
    <dbReference type="NCBI Taxonomy" id="329523"/>
    <lineage>
        <taxon>Bacteria</taxon>
        <taxon>Bacillati</taxon>
        <taxon>Actinomycetota</taxon>
        <taxon>Actinomycetes</taxon>
        <taxon>Kitasatosporales</taxon>
        <taxon>Streptomycetaceae</taxon>
        <taxon>Streptomyces</taxon>
    </lineage>
</organism>
<dbReference type="InterPro" id="IPR012340">
    <property type="entry name" value="NA-bd_OB-fold"/>
</dbReference>
<protein>
    <recommendedName>
        <fullName evidence="3">NfeD-like C-terminal domain-containing protein</fullName>
    </recommendedName>
</protein>
<gene>
    <name evidence="1" type="ORF">GCM10009801_30400</name>
</gene>
<dbReference type="RefSeq" id="WP_344528104.1">
    <property type="nucleotide sequence ID" value="NZ_BAAAPE010000007.1"/>
</dbReference>
<dbReference type="EMBL" id="BAAAPE010000007">
    <property type="protein sequence ID" value="GAA2075623.1"/>
    <property type="molecule type" value="Genomic_DNA"/>
</dbReference>
<proteinExistence type="predicted"/>
<sequence length="84" mass="8868">MPPTHRDEAVIGCIGVLVVATRGQAGPGEVLVRIRGGSETYLAWSPEPLPTGATVLVIESRGTRQVDVSQWDDPLDAGPSHPAR</sequence>